<evidence type="ECO:0000313" key="7">
    <source>
        <dbReference type="RefSeq" id="XP_033350638.1"/>
    </source>
</evidence>
<dbReference type="RefSeq" id="XP_033350638.1">
    <property type="nucleotide sequence ID" value="XM_033494747.1"/>
</dbReference>
<dbReference type="AlphaFoldDB" id="A0A6J3KC37"/>
<reference evidence="3 4" key="1">
    <citation type="submission" date="2025-04" db="UniProtKB">
        <authorList>
            <consortium name="RefSeq"/>
        </authorList>
    </citation>
    <scope>IDENTIFICATION</scope>
    <source>
        <tissue evidence="3 4">Muscle</tissue>
    </source>
</reference>
<dbReference type="RefSeq" id="XP_033350632.1">
    <property type="nucleotide sequence ID" value="XM_033494741.1"/>
</dbReference>
<proteinExistence type="predicted"/>
<evidence type="ECO:0000313" key="2">
    <source>
        <dbReference type="Proteomes" id="UP000504631"/>
    </source>
</evidence>
<evidence type="ECO:0000313" key="3">
    <source>
        <dbReference type="RefSeq" id="XP_033350632.1"/>
    </source>
</evidence>
<dbReference type="RefSeq" id="XP_033350639.1">
    <property type="nucleotide sequence ID" value="XM_033494748.1"/>
</dbReference>
<protein>
    <submittedName>
        <fullName evidence="3 4">Uncharacterized protein LOC117233983 isoform X1</fullName>
    </submittedName>
</protein>
<dbReference type="Proteomes" id="UP000504631">
    <property type="component" value="Unplaced"/>
</dbReference>
<evidence type="ECO:0000313" key="5">
    <source>
        <dbReference type="RefSeq" id="XP_033350634.1"/>
    </source>
</evidence>
<organism evidence="2 3">
    <name type="scientific">Bombus vosnesenskii</name>
    <dbReference type="NCBI Taxonomy" id="207650"/>
    <lineage>
        <taxon>Eukaryota</taxon>
        <taxon>Metazoa</taxon>
        <taxon>Ecdysozoa</taxon>
        <taxon>Arthropoda</taxon>
        <taxon>Hexapoda</taxon>
        <taxon>Insecta</taxon>
        <taxon>Pterygota</taxon>
        <taxon>Neoptera</taxon>
        <taxon>Endopterygota</taxon>
        <taxon>Hymenoptera</taxon>
        <taxon>Apocrita</taxon>
        <taxon>Aculeata</taxon>
        <taxon>Apoidea</taxon>
        <taxon>Anthophila</taxon>
        <taxon>Apidae</taxon>
        <taxon>Bombus</taxon>
        <taxon>Pyrobombus</taxon>
    </lineage>
</organism>
<dbReference type="PANTHER" id="PTHR33198:SF20">
    <property type="entry name" value="RETROTRANSPOSON GAG DOMAIN-CONTAINING PROTEIN"/>
    <property type="match status" value="1"/>
</dbReference>
<evidence type="ECO:0000313" key="4">
    <source>
        <dbReference type="RefSeq" id="XP_033350633.1"/>
    </source>
</evidence>
<evidence type="ECO:0000256" key="1">
    <source>
        <dbReference type="SAM" id="MobiDB-lite"/>
    </source>
</evidence>
<evidence type="ECO:0000313" key="8">
    <source>
        <dbReference type="RefSeq" id="XP_033350639.1"/>
    </source>
</evidence>
<dbReference type="GeneID" id="117233983"/>
<feature type="compositionally biased region" description="Polar residues" evidence="1">
    <location>
        <begin position="310"/>
        <end position="339"/>
    </location>
</feature>
<dbReference type="RefSeq" id="XP_033350633.1">
    <property type="nucleotide sequence ID" value="XM_033494742.1"/>
</dbReference>
<gene>
    <name evidence="3 4 5 6 7 8" type="primary">LOC117233983</name>
</gene>
<dbReference type="KEGG" id="bvk:117233983"/>
<evidence type="ECO:0000313" key="6">
    <source>
        <dbReference type="RefSeq" id="XP_033350635.1"/>
    </source>
</evidence>
<feature type="region of interest" description="Disordered" evidence="1">
    <location>
        <begin position="309"/>
        <end position="354"/>
    </location>
</feature>
<dbReference type="PANTHER" id="PTHR33198">
    <property type="entry name" value="ANK_REP_REGION DOMAIN-CONTAINING PROTEIN-RELATED"/>
    <property type="match status" value="1"/>
</dbReference>
<dbReference type="RefSeq" id="XP_033350634.1">
    <property type="nucleotide sequence ID" value="XM_033494743.1"/>
</dbReference>
<keyword evidence="2" id="KW-1185">Reference proteome</keyword>
<feature type="region of interest" description="Disordered" evidence="1">
    <location>
        <begin position="199"/>
        <end position="218"/>
    </location>
</feature>
<dbReference type="RefSeq" id="XP_033350635.1">
    <property type="nucleotide sequence ID" value="XM_033494744.1"/>
</dbReference>
<sequence length="354" mass="41502">MDIYARPPEPLSDNGDMVQNWQKWRKDFMIFMKASNSINKERDYQAYLLRTYIGKIGQDVIEKIVSNPLKEGDDMNILLAKLDKYFLSTKNEVIERYNFFKSRKNSNVSIENYIVYLKNKAKTCNFGNMTDSIIRDKLIIEFDNKQMRQKLFNIKNLNLSGFISIFNEHKSAMQKRKQDTNQNRKQIDDNNIKIDNVSAKNVTHSDKETSNSNKNTEWVRRQNKKNCRKCNQRHPMQACPAWDLKCEKYYKYNHNINCCPVQPTDTEKMEHPTAPPLSDIDHMLYPKLDHVKTSQETLNTKEWSWMENGSRISNENLQRSQASSPSSTRQKTMETSNVKGDQIPAVSKDNCRLS</sequence>
<accession>A0A6J3KC37</accession>
<name>A0A6J3KC37_9HYME</name>